<feature type="region of interest" description="Disordered" evidence="1">
    <location>
        <begin position="105"/>
        <end position="284"/>
    </location>
</feature>
<feature type="region of interest" description="Disordered" evidence="1">
    <location>
        <begin position="1"/>
        <end position="31"/>
    </location>
</feature>
<dbReference type="AlphaFoldDB" id="D4D6M7"/>
<accession>D4D6M7</accession>
<feature type="region of interest" description="Disordered" evidence="1">
    <location>
        <begin position="72"/>
        <end position="92"/>
    </location>
</feature>
<feature type="compositionally biased region" description="Polar residues" evidence="1">
    <location>
        <begin position="76"/>
        <end position="89"/>
    </location>
</feature>
<keyword evidence="3" id="KW-1185">Reference proteome</keyword>
<dbReference type="PANTHER" id="PTHR23149:SF33">
    <property type="entry name" value="PROTEIN TMA23"/>
    <property type="match status" value="1"/>
</dbReference>
<feature type="compositionally biased region" description="Basic residues" evidence="1">
    <location>
        <begin position="206"/>
        <end position="220"/>
    </location>
</feature>
<gene>
    <name evidence="2" type="ORF">TRV_02754</name>
</gene>
<organism evidence="2 3">
    <name type="scientific">Trichophyton verrucosum (strain HKI 0517)</name>
    <dbReference type="NCBI Taxonomy" id="663202"/>
    <lineage>
        <taxon>Eukaryota</taxon>
        <taxon>Fungi</taxon>
        <taxon>Dikarya</taxon>
        <taxon>Ascomycota</taxon>
        <taxon>Pezizomycotina</taxon>
        <taxon>Eurotiomycetes</taxon>
        <taxon>Eurotiomycetidae</taxon>
        <taxon>Onygenales</taxon>
        <taxon>Arthrodermataceae</taxon>
        <taxon>Trichophyton</taxon>
    </lineage>
</organism>
<dbReference type="PANTHER" id="PTHR23149">
    <property type="entry name" value="G PATCH DOMAIN CONTAINING PROTEIN"/>
    <property type="match status" value="1"/>
</dbReference>
<dbReference type="OrthoDB" id="3366546at2759"/>
<dbReference type="EMBL" id="ACYE01000144">
    <property type="protein sequence ID" value="EFE42493.1"/>
    <property type="molecule type" value="Genomic_DNA"/>
</dbReference>
<feature type="compositionally biased region" description="Polar residues" evidence="1">
    <location>
        <begin position="126"/>
        <end position="137"/>
    </location>
</feature>
<dbReference type="Proteomes" id="UP000008383">
    <property type="component" value="Unassembled WGS sequence"/>
</dbReference>
<dbReference type="GeneID" id="9583131"/>
<feature type="compositionally biased region" description="Basic residues" evidence="1">
    <location>
        <begin position="160"/>
        <end position="172"/>
    </location>
</feature>
<feature type="compositionally biased region" description="Basic and acidic residues" evidence="1">
    <location>
        <begin position="243"/>
        <end position="274"/>
    </location>
</feature>
<evidence type="ECO:0008006" key="4">
    <source>
        <dbReference type="Google" id="ProtNLM"/>
    </source>
</evidence>
<comment type="caution">
    <text evidence="2">The sequence shown here is derived from an EMBL/GenBank/DDBJ whole genome shotgun (WGS) entry which is preliminary data.</text>
</comment>
<name>D4D6M7_TRIVH</name>
<evidence type="ECO:0000256" key="1">
    <source>
        <dbReference type="SAM" id="MobiDB-lite"/>
    </source>
</evidence>
<dbReference type="RefSeq" id="XP_003023111.1">
    <property type="nucleotide sequence ID" value="XM_003023065.1"/>
</dbReference>
<dbReference type="InterPro" id="IPR050656">
    <property type="entry name" value="PINX1"/>
</dbReference>
<reference evidence="3" key="1">
    <citation type="journal article" date="2011" name="Genome Biol.">
        <title>Comparative and functional genomics provide insights into the pathogenicity of dermatophytic fungi.</title>
        <authorList>
            <person name="Burmester A."/>
            <person name="Shelest E."/>
            <person name="Gloeckner G."/>
            <person name="Heddergott C."/>
            <person name="Schindler S."/>
            <person name="Staib P."/>
            <person name="Heidel A."/>
            <person name="Felder M."/>
            <person name="Petzold A."/>
            <person name="Szafranski K."/>
            <person name="Feuermann M."/>
            <person name="Pedruzzi I."/>
            <person name="Priebe S."/>
            <person name="Groth M."/>
            <person name="Winkler R."/>
            <person name="Li W."/>
            <person name="Kniemeyer O."/>
            <person name="Schroeckh V."/>
            <person name="Hertweck C."/>
            <person name="Hube B."/>
            <person name="White T.C."/>
            <person name="Platzer M."/>
            <person name="Guthke R."/>
            <person name="Heitman J."/>
            <person name="Woestemeyer J."/>
            <person name="Zipfel P.F."/>
            <person name="Monod M."/>
            <person name="Brakhage A.A."/>
        </authorList>
    </citation>
    <scope>NUCLEOTIDE SEQUENCE [LARGE SCALE GENOMIC DNA]</scope>
    <source>
        <strain evidence="3">HKI 0517</strain>
    </source>
</reference>
<evidence type="ECO:0000313" key="3">
    <source>
        <dbReference type="Proteomes" id="UP000008383"/>
    </source>
</evidence>
<proteinExistence type="predicted"/>
<dbReference type="HOGENOM" id="CLU_059438_0_0_1"/>
<dbReference type="KEGG" id="tve:TRV_02754"/>
<sequence length="391" mass="43796">MDPQAYLMNQGWSGPGNPLNPSRRPGAHGGLGLTKPILVARKKNTHGIGKKTTHDHTNQWWLRGFEAALRGIGTDGNVTPGSGESTPETPKSELYKFFVRGPGLAGTIKPNEYSKPLQSLRPDGDTPSSSVDSGTSNQKKKRKRENIEASPTVDASQGKKERKKKSRDKKQRLTICGIATPPEEDHKEQTPYIETVESMKEEISGGKKRKKEERREKKKRQAEAVATELHTKSRTSDQSSDEDSPKKEQERKRAAKKARIEEKQGKKKEKEKSEKKAHRRVKRSMTADEIDTPFALNLVFSGFMALFAIWKFPGFVSSHSPSSDTFALEVFLTSSNSYYPSATLDMQVVAIDLIQRFETHISEQNAPLLEYFGFVVIVDPISRKKDLIFIG</sequence>
<evidence type="ECO:0000313" key="2">
    <source>
        <dbReference type="EMBL" id="EFE42493.1"/>
    </source>
</evidence>
<protein>
    <recommendedName>
        <fullName evidence="4">Protein TMA23</fullName>
    </recommendedName>
</protein>